<dbReference type="Proteomes" id="UP000179284">
    <property type="component" value="Chromosome I"/>
</dbReference>
<sequence length="103" mass="12042">MAIEVSSFFNLMHYEYGEAYFGSYKGMRYRLAREPLENVKFVPVDQRGPATLMATVWPEPNSYAHTDKSLMTSENFEVSQEGLEQAVQWINDQYTSRESEWTK</sequence>
<organism evidence="1 2">
    <name type="scientific">Butyrivibrio hungatei</name>
    <dbReference type="NCBI Taxonomy" id="185008"/>
    <lineage>
        <taxon>Bacteria</taxon>
        <taxon>Bacillati</taxon>
        <taxon>Bacillota</taxon>
        <taxon>Clostridia</taxon>
        <taxon>Lachnospirales</taxon>
        <taxon>Lachnospiraceae</taxon>
        <taxon>Butyrivibrio</taxon>
    </lineage>
</organism>
<proteinExistence type="predicted"/>
<evidence type="ECO:0000313" key="1">
    <source>
        <dbReference type="EMBL" id="AOZ95837.1"/>
    </source>
</evidence>
<protein>
    <recommendedName>
        <fullName evidence="3">GNAT family acetyltransferase</fullName>
    </recommendedName>
</protein>
<dbReference type="AlphaFoldDB" id="A0A1D9NZT5"/>
<gene>
    <name evidence="1" type="ORF">bhn_I0803</name>
</gene>
<accession>A0A1D9NZT5</accession>
<dbReference type="RefSeq" id="WP_071175575.1">
    <property type="nucleotide sequence ID" value="NZ_CP017831.1"/>
</dbReference>
<name>A0A1D9NZT5_9FIRM</name>
<dbReference type="EMBL" id="CP017831">
    <property type="protein sequence ID" value="AOZ95837.1"/>
    <property type="molecule type" value="Genomic_DNA"/>
</dbReference>
<evidence type="ECO:0000313" key="2">
    <source>
        <dbReference type="Proteomes" id="UP000179284"/>
    </source>
</evidence>
<dbReference type="OrthoDB" id="1768345at2"/>
<keyword evidence="2" id="KW-1185">Reference proteome</keyword>
<dbReference type="KEGG" id="bhu:bhn_I0803"/>
<reference evidence="2" key="1">
    <citation type="submission" date="2016-10" db="EMBL/GenBank/DDBJ databases">
        <title>The complete genome sequence of the rumen bacterium Butyrivibrio hungatei MB2003.</title>
        <authorList>
            <person name="Palevich N."/>
            <person name="Kelly W.J."/>
            <person name="Leahy S.C."/>
            <person name="Altermann E."/>
            <person name="Rakonjac J."/>
            <person name="Attwood G.T."/>
        </authorList>
    </citation>
    <scope>NUCLEOTIDE SEQUENCE [LARGE SCALE GENOMIC DNA]</scope>
    <source>
        <strain evidence="2">MB2003</strain>
    </source>
</reference>
<evidence type="ECO:0008006" key="3">
    <source>
        <dbReference type="Google" id="ProtNLM"/>
    </source>
</evidence>